<keyword evidence="1" id="KW-0812">Transmembrane</keyword>
<evidence type="ECO:0000313" key="3">
    <source>
        <dbReference type="Proteomes" id="UP000535908"/>
    </source>
</evidence>
<dbReference type="Proteomes" id="UP000535908">
    <property type="component" value="Unassembled WGS sequence"/>
</dbReference>
<feature type="transmembrane region" description="Helical" evidence="1">
    <location>
        <begin position="110"/>
        <end position="129"/>
    </location>
</feature>
<feature type="transmembrane region" description="Helical" evidence="1">
    <location>
        <begin position="172"/>
        <end position="198"/>
    </location>
</feature>
<protein>
    <recommendedName>
        <fullName evidence="4">Yip1 domain-containing protein</fullName>
    </recommendedName>
</protein>
<evidence type="ECO:0000313" key="2">
    <source>
        <dbReference type="EMBL" id="MBC1936224.1"/>
    </source>
</evidence>
<dbReference type="AlphaFoldDB" id="A0A7X0Y3I1"/>
<feature type="transmembrane region" description="Helical" evidence="1">
    <location>
        <begin position="30"/>
        <end position="49"/>
    </location>
</feature>
<feature type="transmembrane region" description="Helical" evidence="1">
    <location>
        <begin position="79"/>
        <end position="98"/>
    </location>
</feature>
<reference evidence="2 3" key="1">
    <citation type="submission" date="2020-03" db="EMBL/GenBank/DDBJ databases">
        <title>Soil Listeria distribution.</title>
        <authorList>
            <person name="Liao J."/>
            <person name="Wiedmann M."/>
        </authorList>
    </citation>
    <scope>NUCLEOTIDE SEQUENCE [LARGE SCALE GENOMIC DNA]</scope>
    <source>
        <strain evidence="2 3">FSL L7-0741</strain>
    </source>
</reference>
<evidence type="ECO:0000256" key="1">
    <source>
        <dbReference type="SAM" id="Phobius"/>
    </source>
</evidence>
<accession>A0A7X0Y3I1</accession>
<proteinExistence type="predicted"/>
<sequence length="226" mass="25962">MIREYATFFGMTIVRPVKTSMQAEKKRHGAFGLIHISLFVLCLTFQYAWNMRDLILNSLQGYPIFQRIITTIFVSSGQVLLYILVMMLLNVTVVWLAVRYVMGIKEVSFLKCAAGIGGMMTFPLVIMILSLLATWYISTLVSVILCMVALLFLPFSMMYFIIGHYEKSRVDVYWISLLVFVVVALITIEGMVLLVQIFTSNVHELTQEIHQAVVDWLETLKSRLRR</sequence>
<organism evidence="2 3">
    <name type="scientific">Listeria grandensis</name>
    <dbReference type="NCBI Taxonomy" id="1494963"/>
    <lineage>
        <taxon>Bacteria</taxon>
        <taxon>Bacillati</taxon>
        <taxon>Bacillota</taxon>
        <taxon>Bacilli</taxon>
        <taxon>Bacillales</taxon>
        <taxon>Listeriaceae</taxon>
        <taxon>Listeria</taxon>
    </lineage>
</organism>
<evidence type="ECO:0008006" key="4">
    <source>
        <dbReference type="Google" id="ProtNLM"/>
    </source>
</evidence>
<name>A0A7X0Y3I1_9LIST</name>
<gene>
    <name evidence="2" type="ORF">HCA69_07575</name>
</gene>
<keyword evidence="1" id="KW-0472">Membrane</keyword>
<keyword evidence="1" id="KW-1133">Transmembrane helix</keyword>
<comment type="caution">
    <text evidence="2">The sequence shown here is derived from an EMBL/GenBank/DDBJ whole genome shotgun (WGS) entry which is preliminary data.</text>
</comment>
<dbReference type="EMBL" id="JAARWN010000005">
    <property type="protein sequence ID" value="MBC1936224.1"/>
    <property type="molecule type" value="Genomic_DNA"/>
</dbReference>
<feature type="transmembrane region" description="Helical" evidence="1">
    <location>
        <begin position="135"/>
        <end position="160"/>
    </location>
</feature>
<dbReference type="RefSeq" id="WP_185525953.1">
    <property type="nucleotide sequence ID" value="NZ_JAARWN010000005.1"/>
</dbReference>